<keyword evidence="4" id="KW-1185">Reference proteome</keyword>
<proteinExistence type="predicted"/>
<dbReference type="AlphaFoldDB" id="A0A9P6ZXH6"/>
<accession>A0A9P6ZXH6</accession>
<evidence type="ECO:0000313" key="4">
    <source>
        <dbReference type="Proteomes" id="UP000714275"/>
    </source>
</evidence>
<dbReference type="Pfam" id="PF20149">
    <property type="entry name" value="DUF6532"/>
    <property type="match status" value="1"/>
</dbReference>
<gene>
    <name evidence="3" type="ORF">EV702DRAFT_1196110</name>
</gene>
<name>A0A9P6ZXH6_9AGAM</name>
<evidence type="ECO:0000259" key="2">
    <source>
        <dbReference type="Pfam" id="PF20149"/>
    </source>
</evidence>
<reference evidence="3" key="1">
    <citation type="journal article" date="2020" name="New Phytol.">
        <title>Comparative genomics reveals dynamic genome evolution in host specialist ectomycorrhizal fungi.</title>
        <authorList>
            <person name="Lofgren L.A."/>
            <person name="Nguyen N.H."/>
            <person name="Vilgalys R."/>
            <person name="Ruytinx J."/>
            <person name="Liao H.L."/>
            <person name="Branco S."/>
            <person name="Kuo A."/>
            <person name="LaButti K."/>
            <person name="Lipzen A."/>
            <person name="Andreopoulos W."/>
            <person name="Pangilinan J."/>
            <person name="Riley R."/>
            <person name="Hundley H."/>
            <person name="Na H."/>
            <person name="Barry K."/>
            <person name="Grigoriev I.V."/>
            <person name="Stajich J.E."/>
            <person name="Kennedy P.G."/>
        </authorList>
    </citation>
    <scope>NUCLEOTIDE SEQUENCE</scope>
    <source>
        <strain evidence="3">DOB743</strain>
    </source>
</reference>
<organism evidence="3 4">
    <name type="scientific">Suillus placidus</name>
    <dbReference type="NCBI Taxonomy" id="48579"/>
    <lineage>
        <taxon>Eukaryota</taxon>
        <taxon>Fungi</taxon>
        <taxon>Dikarya</taxon>
        <taxon>Basidiomycota</taxon>
        <taxon>Agaricomycotina</taxon>
        <taxon>Agaricomycetes</taxon>
        <taxon>Agaricomycetidae</taxon>
        <taxon>Boletales</taxon>
        <taxon>Suillineae</taxon>
        <taxon>Suillaceae</taxon>
        <taxon>Suillus</taxon>
    </lineage>
</organism>
<dbReference type="EMBL" id="JABBWD010000015">
    <property type="protein sequence ID" value="KAG1778600.1"/>
    <property type="molecule type" value="Genomic_DNA"/>
</dbReference>
<feature type="compositionally biased region" description="Polar residues" evidence="1">
    <location>
        <begin position="17"/>
        <end position="28"/>
    </location>
</feature>
<protein>
    <recommendedName>
        <fullName evidence="2">DUF6532 domain-containing protein</fullName>
    </recommendedName>
</protein>
<evidence type="ECO:0000256" key="1">
    <source>
        <dbReference type="SAM" id="MobiDB-lite"/>
    </source>
</evidence>
<feature type="domain" description="DUF6532" evidence="2">
    <location>
        <begin position="193"/>
        <end position="391"/>
    </location>
</feature>
<evidence type="ECO:0000313" key="3">
    <source>
        <dbReference type="EMBL" id="KAG1778600.1"/>
    </source>
</evidence>
<sequence length="429" mass="48041">MASPTPNVSGGGLLWNMISSPSPKTSAGYTRVPDSEASSMDILSVVGSSKVTEDDLKGFSGEEPPSQPRITRPITLEFEFQYSHDEDDTIVQTNVSHATNPSTSSIQWSNSAQIPPDTLPMQPQLQAAHITMLLPDNVLKHHHKKNSQLRLPDPETLELMHQVKSDDDQPTQPSKTKRLKMRNDWAKAHSTSMNPFPALVTNLLLSVCEVLVSVFVAWDRDGKQFEARNWLQQKSNMARLLYDDLATWWSNLKKSATSLAPHSYSLIPPPSVPPQEHAEWIKHTAAALLNGSLFLRFGLDECGKTRNFAHPALLEGVIIFYYTGPYRIARRRPDIFRNQLPVSCLALVGAAVYNCVLDSLAKNGNAKYYPKFTAREYGPIYAKMVQMLNNILQDQYHGLKLLAQLREWAEAGWRESFFGVDCSILIPSI</sequence>
<comment type="caution">
    <text evidence="3">The sequence shown here is derived from an EMBL/GenBank/DDBJ whole genome shotgun (WGS) entry which is preliminary data.</text>
</comment>
<dbReference type="Proteomes" id="UP000714275">
    <property type="component" value="Unassembled WGS sequence"/>
</dbReference>
<dbReference type="OrthoDB" id="2682689at2759"/>
<dbReference type="InterPro" id="IPR045341">
    <property type="entry name" value="DUF6532"/>
</dbReference>
<feature type="region of interest" description="Disordered" evidence="1">
    <location>
        <begin position="1"/>
        <end position="36"/>
    </location>
</feature>